<evidence type="ECO:0000256" key="6">
    <source>
        <dbReference type="ARBA" id="ARBA00022776"/>
    </source>
</evidence>
<evidence type="ECO:0000313" key="14">
    <source>
        <dbReference type="Proteomes" id="UP000186922"/>
    </source>
</evidence>
<feature type="compositionally biased region" description="Polar residues" evidence="10">
    <location>
        <begin position="178"/>
        <end position="202"/>
    </location>
</feature>
<dbReference type="SUPFAM" id="SSF140612">
    <property type="entry name" value="EB1 dimerisation domain-like"/>
    <property type="match status" value="1"/>
</dbReference>
<feature type="domain" description="EB1 C-terminal" evidence="12">
    <location>
        <begin position="232"/>
        <end position="303"/>
    </location>
</feature>
<comment type="caution">
    <text evidence="13">The sequence shown here is derived from an EMBL/GenBank/DDBJ whole genome shotgun (WGS) entry which is preliminary data.</text>
</comment>
<reference evidence="13 14" key="1">
    <citation type="journal article" date="2016" name="Nat. Commun.">
        <title>Extremotolerant tardigrade genome and improved radiotolerance of human cultured cells by tardigrade-unique protein.</title>
        <authorList>
            <person name="Hashimoto T."/>
            <person name="Horikawa D.D."/>
            <person name="Saito Y."/>
            <person name="Kuwahara H."/>
            <person name="Kozuka-Hata H."/>
            <person name="Shin-I T."/>
            <person name="Minakuchi Y."/>
            <person name="Ohishi K."/>
            <person name="Motoyama A."/>
            <person name="Aizu T."/>
            <person name="Enomoto A."/>
            <person name="Kondo K."/>
            <person name="Tanaka S."/>
            <person name="Hara Y."/>
            <person name="Koshikawa S."/>
            <person name="Sagara H."/>
            <person name="Miura T."/>
            <person name="Yokobori S."/>
            <person name="Miyagawa K."/>
            <person name="Suzuki Y."/>
            <person name="Kubo T."/>
            <person name="Oyama M."/>
            <person name="Kohara Y."/>
            <person name="Fujiyama A."/>
            <person name="Arakawa K."/>
            <person name="Katayama T."/>
            <person name="Toyoda A."/>
            <person name="Kunieda T."/>
        </authorList>
    </citation>
    <scope>NUCLEOTIDE SEQUENCE [LARGE SCALE GENOMIC DNA]</scope>
    <source>
        <strain evidence="13 14">YOKOZUNA-1</strain>
    </source>
</reference>
<feature type="compositionally biased region" description="Polar residues" evidence="10">
    <location>
        <begin position="143"/>
        <end position="153"/>
    </location>
</feature>
<evidence type="ECO:0000256" key="8">
    <source>
        <dbReference type="ARBA" id="ARBA00023306"/>
    </source>
</evidence>
<dbReference type="PROSITE" id="PS51230">
    <property type="entry name" value="EB1_C"/>
    <property type="match status" value="1"/>
</dbReference>
<organism evidence="13 14">
    <name type="scientific">Ramazzottius varieornatus</name>
    <name type="common">Water bear</name>
    <name type="synonym">Tardigrade</name>
    <dbReference type="NCBI Taxonomy" id="947166"/>
    <lineage>
        <taxon>Eukaryota</taxon>
        <taxon>Metazoa</taxon>
        <taxon>Ecdysozoa</taxon>
        <taxon>Tardigrada</taxon>
        <taxon>Eutardigrada</taxon>
        <taxon>Parachela</taxon>
        <taxon>Hypsibioidea</taxon>
        <taxon>Ramazzottiidae</taxon>
        <taxon>Ramazzottius</taxon>
    </lineage>
</organism>
<evidence type="ECO:0000256" key="3">
    <source>
        <dbReference type="ARBA" id="ARBA00022490"/>
    </source>
</evidence>
<accession>A0A1D1VL22</accession>
<dbReference type="InterPro" id="IPR001715">
    <property type="entry name" value="CH_dom"/>
</dbReference>
<dbReference type="FunFam" id="1.10.418.10:FF:000007">
    <property type="entry name" value="Microtubule-associated protein, RP/EB family, member 2"/>
    <property type="match status" value="1"/>
</dbReference>
<dbReference type="OrthoDB" id="2119228at2759"/>
<keyword evidence="5 9" id="KW-0493">Microtubule</keyword>
<evidence type="ECO:0000256" key="2">
    <source>
        <dbReference type="ARBA" id="ARBA00010729"/>
    </source>
</evidence>
<evidence type="ECO:0000259" key="11">
    <source>
        <dbReference type="PROSITE" id="PS50021"/>
    </source>
</evidence>
<dbReference type="CDD" id="cd00014">
    <property type="entry name" value="CH_SF"/>
    <property type="match status" value="1"/>
</dbReference>
<dbReference type="InterPro" id="IPR036133">
    <property type="entry name" value="EB1_C_sf"/>
</dbReference>
<feature type="domain" description="Calponin-homology (CH)" evidence="11">
    <location>
        <begin position="18"/>
        <end position="120"/>
    </location>
</feature>
<keyword evidence="14" id="KW-1185">Reference proteome</keyword>
<evidence type="ECO:0000256" key="5">
    <source>
        <dbReference type="ARBA" id="ARBA00022701"/>
    </source>
</evidence>
<dbReference type="STRING" id="947166.A0A1D1VL22"/>
<dbReference type="GO" id="GO:0008017">
    <property type="term" value="F:microtubule binding"/>
    <property type="evidence" value="ECO:0007669"/>
    <property type="project" value="InterPro"/>
</dbReference>
<dbReference type="GO" id="GO:0051301">
    <property type="term" value="P:cell division"/>
    <property type="evidence" value="ECO:0007669"/>
    <property type="project" value="UniProtKB-KW"/>
</dbReference>
<evidence type="ECO:0000256" key="7">
    <source>
        <dbReference type="ARBA" id="ARBA00023212"/>
    </source>
</evidence>
<dbReference type="InterPro" id="IPR036872">
    <property type="entry name" value="CH_dom_sf"/>
</dbReference>
<keyword evidence="7" id="KW-0206">Cytoskeleton</keyword>
<keyword evidence="8" id="KW-0131">Cell cycle</keyword>
<dbReference type="EMBL" id="BDGG01000008">
    <property type="protein sequence ID" value="GAV02310.1"/>
    <property type="molecule type" value="Genomic_DNA"/>
</dbReference>
<evidence type="ECO:0000259" key="12">
    <source>
        <dbReference type="PROSITE" id="PS51230"/>
    </source>
</evidence>
<feature type="region of interest" description="Disordered" evidence="10">
    <location>
        <begin position="304"/>
        <end position="334"/>
    </location>
</feature>
<comment type="similarity">
    <text evidence="2">Belongs to the MAPRE family.</text>
</comment>
<feature type="compositionally biased region" description="Polar residues" evidence="10">
    <location>
        <begin position="213"/>
        <end position="224"/>
    </location>
</feature>
<dbReference type="Proteomes" id="UP000186922">
    <property type="component" value="Unassembled WGS sequence"/>
</dbReference>
<dbReference type="InterPro" id="IPR004953">
    <property type="entry name" value="EB1_C"/>
</dbReference>
<dbReference type="AlphaFoldDB" id="A0A1D1VL22"/>
<dbReference type="InterPro" id="IPR027328">
    <property type="entry name" value="MAPRE"/>
</dbReference>
<comment type="subcellular location">
    <subcellularLocation>
        <location evidence="1">Cytoplasm</location>
        <location evidence="1">Cytoskeleton</location>
    </subcellularLocation>
</comment>
<name>A0A1D1VL22_RAMVA</name>
<evidence type="ECO:0000256" key="1">
    <source>
        <dbReference type="ARBA" id="ARBA00004245"/>
    </source>
</evidence>
<dbReference type="Pfam" id="PF00307">
    <property type="entry name" value="CH"/>
    <property type="match status" value="1"/>
</dbReference>
<dbReference type="Gene3D" id="1.10.418.10">
    <property type="entry name" value="Calponin-like domain"/>
    <property type="match status" value="1"/>
</dbReference>
<evidence type="ECO:0000256" key="4">
    <source>
        <dbReference type="ARBA" id="ARBA00022618"/>
    </source>
</evidence>
<dbReference type="GO" id="GO:0005874">
    <property type="term" value="C:microtubule"/>
    <property type="evidence" value="ECO:0007669"/>
    <property type="project" value="UniProtKB-KW"/>
</dbReference>
<evidence type="ECO:0008006" key="15">
    <source>
        <dbReference type="Google" id="ProtNLM"/>
    </source>
</evidence>
<gene>
    <name evidence="13" type="primary">RvY_12895-1</name>
    <name evidence="13" type="synonym">RvY_12895.1</name>
    <name evidence="13" type="ORF">RvY_12895</name>
</gene>
<feature type="region of interest" description="Disordered" evidence="10">
    <location>
        <begin position="132"/>
        <end position="224"/>
    </location>
</feature>
<proteinExistence type="inferred from homology"/>
<keyword evidence="4" id="KW-0132">Cell division</keyword>
<keyword evidence="6" id="KW-0498">Mitosis</keyword>
<dbReference type="Pfam" id="PF03271">
    <property type="entry name" value="EB1"/>
    <property type="match status" value="1"/>
</dbReference>
<evidence type="ECO:0000313" key="13">
    <source>
        <dbReference type="EMBL" id="GAV02310.1"/>
    </source>
</evidence>
<dbReference type="Gene3D" id="1.20.5.1430">
    <property type="match status" value="1"/>
</dbReference>
<evidence type="ECO:0000256" key="9">
    <source>
        <dbReference type="PROSITE-ProRule" id="PRU00576"/>
    </source>
</evidence>
<dbReference type="SUPFAM" id="SSF47576">
    <property type="entry name" value="Calponin-homology domain, CH-domain"/>
    <property type="match status" value="1"/>
</dbReference>
<evidence type="ECO:0000256" key="10">
    <source>
        <dbReference type="SAM" id="MobiDB-lite"/>
    </source>
</evidence>
<keyword evidence="3" id="KW-0963">Cytoplasm</keyword>
<sequence>MATQKAINVFSTSVTTDNISRHDMLNWVNDCLQSNFQKIEDLANGAAYCQFMHMLFPNTVPMKKVKFNTRLEHEFVGNWKILQGALKSVGVDKLIQVEKLIKGKFQDNFEFIQWFKKFFDANAAEINIDGYDPMEARGGEPMGSTTNTSTSKPTGGIKFPPAKPVAQKRPEAAPVSARPTTASSTAKSAVGTTKTSSASSVAPKSARGEPAASNGSRHGSVPGLNTISLETMQQALAQQLEHMQIELAESKSACENATQERDFYYSKLRDIEVLCQEAAASSTNIDGDKILQIMYAPEAGVADGAEDVENGGHLVHPNDAGPVAAGAGDEEEEY</sequence>
<dbReference type="PROSITE" id="PS50021">
    <property type="entry name" value="CH"/>
    <property type="match status" value="1"/>
</dbReference>
<protein>
    <recommendedName>
        <fullName evidence="15">Microtubule-associated protein RP/EB family member 1</fullName>
    </recommendedName>
</protein>
<dbReference type="PANTHER" id="PTHR10623">
    <property type="entry name" value="MICROTUBULE-ASSOCIATED PROTEIN RP/EB FAMILY MEMBER"/>
    <property type="match status" value="1"/>
</dbReference>